<dbReference type="GO" id="GO:0020037">
    <property type="term" value="F:heme binding"/>
    <property type="evidence" value="ECO:0007669"/>
    <property type="project" value="InterPro"/>
</dbReference>
<dbReference type="STRING" id="1121895.GCA_000378485_03478"/>
<evidence type="ECO:0000256" key="3">
    <source>
        <dbReference type="ARBA" id="ARBA00022723"/>
    </source>
</evidence>
<reference evidence="10 11" key="1">
    <citation type="submission" date="2013-09" db="EMBL/GenBank/DDBJ databases">
        <authorList>
            <person name="Zeng Z."/>
            <person name="Chen C."/>
        </authorList>
    </citation>
    <scope>NUCLEOTIDE SEQUENCE [LARGE SCALE GENOMIC DNA]</scope>
    <source>
        <strain evidence="10 11">WB 3.3-2</strain>
    </source>
</reference>
<evidence type="ECO:0000313" key="11">
    <source>
        <dbReference type="Proteomes" id="UP000030152"/>
    </source>
</evidence>
<protein>
    <submittedName>
        <fullName evidence="10">Cytochrome C peroxidase</fullName>
    </submittedName>
</protein>
<dbReference type="InterPro" id="IPR051395">
    <property type="entry name" value="Cytochrome_c_Peroxidase/MauG"/>
</dbReference>
<accession>A0A0A2M1Z7</accession>
<dbReference type="PROSITE" id="PS51007">
    <property type="entry name" value="CYTC"/>
    <property type="match status" value="2"/>
</dbReference>
<dbReference type="InterPro" id="IPR004852">
    <property type="entry name" value="Di-haem_cyt_c_peroxidsae"/>
</dbReference>
<evidence type="ECO:0000256" key="2">
    <source>
        <dbReference type="ARBA" id="ARBA00022617"/>
    </source>
</evidence>
<dbReference type="EMBL" id="JRLX01000020">
    <property type="protein sequence ID" value="KGO85498.1"/>
    <property type="molecule type" value="Genomic_DNA"/>
</dbReference>
<dbReference type="InterPro" id="IPR038352">
    <property type="entry name" value="Imelysin_sf"/>
</dbReference>
<evidence type="ECO:0000256" key="7">
    <source>
        <dbReference type="PROSITE-ProRule" id="PRU00433"/>
    </source>
</evidence>
<evidence type="ECO:0000256" key="1">
    <source>
        <dbReference type="ARBA" id="ARBA00004196"/>
    </source>
</evidence>
<evidence type="ECO:0000259" key="9">
    <source>
        <dbReference type="PROSITE" id="PS51007"/>
    </source>
</evidence>
<sequence length="611" mass="68063">MKAIVFFTALTIVALFCYSFSSNPAYTSPGIIAIGSTNLNNAIAALDQAAVDYKFGKITLDSLQKNLAATRVVYKKIEFYLAFHYPEYLKGNINGAPLMQIEKEGTRPKVVDPVGLQVLDELVFSDEAKDQKSRISILAKKLHGAYGTLYAELDKNKQAGRFGITAMRLQVVRILSLGITGFDTPGSLNAFQEAQASLQGIQQYVQENYKPADTKIVLPLLSRAIQVLENPGTFNAFDRLSFIKLYLDPIYKELGKFNDEADAEYMKETIAWNPGSTSIFAEDFLNPYFFSELKKEEDTDDLRDLGKTLFYDATISNDGKVSCATCHQPEKAFSDGLAKSASNVQGKSVLRNAPTLLNAVYADRYFYDLRAFTLEQQAEHVIFNKDEFNTAYAAIIKKLKENQDYTKKFKTVFGKDGMTRENFSKALASYVLSLKSFNSDFDKYIRGESTTISQEIKNGFNLFMGKANCATCHFAPTFSGLVPPFYNENESEILGVLASPTAKTLDADTGRIDNQIYNEYAWIYEKSFKTTTVRNAALTAPYFHNGAYKTLEDVIDFYNKGGGEGMGFTVKNQTLAPDVLDLTETEKKDLIAFITSLNDVSAAKAQLKATR</sequence>
<dbReference type="PANTHER" id="PTHR30600">
    <property type="entry name" value="CYTOCHROME C PEROXIDASE-RELATED"/>
    <property type="match status" value="1"/>
</dbReference>
<dbReference type="InterPro" id="IPR009056">
    <property type="entry name" value="Cyt_c-like_dom"/>
</dbReference>
<dbReference type="Gene3D" id="1.10.760.10">
    <property type="entry name" value="Cytochrome c-like domain"/>
    <property type="match status" value="2"/>
</dbReference>
<dbReference type="eggNOG" id="COG1858">
    <property type="taxonomic scope" value="Bacteria"/>
</dbReference>
<feature type="chain" id="PRO_5001991731" evidence="8">
    <location>
        <begin position="28"/>
        <end position="611"/>
    </location>
</feature>
<comment type="caution">
    <text evidence="10">The sequence shown here is derived from an EMBL/GenBank/DDBJ whole genome shotgun (WGS) entry which is preliminary data.</text>
</comment>
<dbReference type="AlphaFoldDB" id="A0A0A2M1Z7"/>
<dbReference type="Pfam" id="PF03150">
    <property type="entry name" value="CCP_MauG"/>
    <property type="match status" value="1"/>
</dbReference>
<proteinExistence type="predicted"/>
<dbReference type="Proteomes" id="UP000030152">
    <property type="component" value="Unassembled WGS sequence"/>
</dbReference>
<feature type="domain" description="Cytochrome c" evidence="9">
    <location>
        <begin position="454"/>
        <end position="598"/>
    </location>
</feature>
<dbReference type="GO" id="GO:0004130">
    <property type="term" value="F:cytochrome-c peroxidase activity"/>
    <property type="evidence" value="ECO:0007669"/>
    <property type="project" value="TreeGrafter"/>
</dbReference>
<evidence type="ECO:0000256" key="6">
    <source>
        <dbReference type="ARBA" id="ARBA00023004"/>
    </source>
</evidence>
<keyword evidence="3 7" id="KW-0479">Metal-binding</keyword>
<keyword evidence="6 7" id="KW-0408">Iron</keyword>
<evidence type="ECO:0000256" key="4">
    <source>
        <dbReference type="ARBA" id="ARBA00022729"/>
    </source>
</evidence>
<dbReference type="Gene3D" id="1.20.1420.20">
    <property type="entry name" value="M75 peptidase, HXXE motif"/>
    <property type="match status" value="1"/>
</dbReference>
<dbReference type="GO" id="GO:0030313">
    <property type="term" value="C:cell envelope"/>
    <property type="evidence" value="ECO:0007669"/>
    <property type="project" value="UniProtKB-SubCell"/>
</dbReference>
<dbReference type="GO" id="GO:0009055">
    <property type="term" value="F:electron transfer activity"/>
    <property type="evidence" value="ECO:0007669"/>
    <property type="project" value="InterPro"/>
</dbReference>
<keyword evidence="5" id="KW-0560">Oxidoreductase</keyword>
<name>A0A0A2M1Z7_9FLAO</name>
<organism evidence="10 11">
    <name type="scientific">Flavobacterium rivuli WB 3.3-2 = DSM 21788</name>
    <dbReference type="NCBI Taxonomy" id="1121895"/>
    <lineage>
        <taxon>Bacteria</taxon>
        <taxon>Pseudomonadati</taxon>
        <taxon>Bacteroidota</taxon>
        <taxon>Flavobacteriia</taxon>
        <taxon>Flavobacteriales</taxon>
        <taxon>Flavobacteriaceae</taxon>
        <taxon>Flavobacterium</taxon>
    </lineage>
</organism>
<evidence type="ECO:0000256" key="5">
    <source>
        <dbReference type="ARBA" id="ARBA00023002"/>
    </source>
</evidence>
<comment type="subcellular location">
    <subcellularLocation>
        <location evidence="1">Cell envelope</location>
    </subcellularLocation>
</comment>
<keyword evidence="10" id="KW-0575">Peroxidase</keyword>
<evidence type="ECO:0000313" key="10">
    <source>
        <dbReference type="EMBL" id="KGO85498.1"/>
    </source>
</evidence>
<gene>
    <name evidence="10" type="ORF">Q765_15850</name>
</gene>
<dbReference type="PANTHER" id="PTHR30600:SF10">
    <property type="entry name" value="BLL6722 PROTEIN"/>
    <property type="match status" value="1"/>
</dbReference>
<dbReference type="SUPFAM" id="SSF46626">
    <property type="entry name" value="Cytochrome c"/>
    <property type="match status" value="2"/>
</dbReference>
<dbReference type="GO" id="GO:0046872">
    <property type="term" value="F:metal ion binding"/>
    <property type="evidence" value="ECO:0007669"/>
    <property type="project" value="UniProtKB-KW"/>
</dbReference>
<feature type="signal peptide" evidence="8">
    <location>
        <begin position="1"/>
        <end position="27"/>
    </location>
</feature>
<keyword evidence="2 7" id="KW-0349">Heme</keyword>
<evidence type="ECO:0000256" key="8">
    <source>
        <dbReference type="SAM" id="SignalP"/>
    </source>
</evidence>
<feature type="domain" description="Cytochrome c" evidence="9">
    <location>
        <begin position="301"/>
        <end position="435"/>
    </location>
</feature>
<keyword evidence="4 8" id="KW-0732">Signal</keyword>
<keyword evidence="11" id="KW-1185">Reference proteome</keyword>
<dbReference type="InterPro" id="IPR036909">
    <property type="entry name" value="Cyt_c-like_dom_sf"/>
</dbReference>